<dbReference type="SUPFAM" id="SSF55729">
    <property type="entry name" value="Acyl-CoA N-acyltransferases (Nat)"/>
    <property type="match status" value="1"/>
</dbReference>
<dbReference type="InterPro" id="IPR016181">
    <property type="entry name" value="Acyl_CoA_acyltransferase"/>
</dbReference>
<dbReference type="Proteomes" id="UP001527882">
    <property type="component" value="Unassembled WGS sequence"/>
</dbReference>
<gene>
    <name evidence="2" type="ORF">O9H85_06805</name>
</gene>
<sequence>MKNHEKLNIEILQATVDQKPILRNLMQYYKYDTSEYTLADPNPFGQFDYNYLDHYWTEHGMKCEGRTAYLVKVNGQLAGFALVNNFDLGLKCRDDARNIAEFFIMRKWRRLGVGKAAAFTLFNCFQGQWEVKQERENQIAQRFWEAAIREYTNGNYVKLDSHLPEWDGPVIRFHSRDAVARTT</sequence>
<dbReference type="Gene3D" id="3.40.630.30">
    <property type="match status" value="1"/>
</dbReference>
<dbReference type="Pfam" id="PF00583">
    <property type="entry name" value="Acetyltransf_1"/>
    <property type="match status" value="1"/>
</dbReference>
<protein>
    <submittedName>
        <fullName evidence="2">Acetyltransferase</fullName>
    </submittedName>
</protein>
<keyword evidence="3" id="KW-1185">Reference proteome</keyword>
<evidence type="ECO:0000313" key="2">
    <source>
        <dbReference type="EMBL" id="MCZ8512139.1"/>
    </source>
</evidence>
<dbReference type="PROSITE" id="PS51186">
    <property type="entry name" value="GNAT"/>
    <property type="match status" value="1"/>
</dbReference>
<dbReference type="InterPro" id="IPR000182">
    <property type="entry name" value="GNAT_dom"/>
</dbReference>
<comment type="caution">
    <text evidence="2">The sequence shown here is derived from an EMBL/GenBank/DDBJ whole genome shotgun (WGS) entry which is preliminary data.</text>
</comment>
<dbReference type="EMBL" id="JAQAGZ010000004">
    <property type="protein sequence ID" value="MCZ8512139.1"/>
    <property type="molecule type" value="Genomic_DNA"/>
</dbReference>
<name>A0ABT4Q5I2_9BACL</name>
<dbReference type="RefSeq" id="WP_269880558.1">
    <property type="nucleotide sequence ID" value="NZ_JAQAGZ010000004.1"/>
</dbReference>
<feature type="domain" description="N-acetyltransferase" evidence="1">
    <location>
        <begin position="9"/>
        <end position="177"/>
    </location>
</feature>
<evidence type="ECO:0000313" key="3">
    <source>
        <dbReference type="Proteomes" id="UP001527882"/>
    </source>
</evidence>
<reference evidence="2 3" key="1">
    <citation type="submission" date="2022-12" db="EMBL/GenBank/DDBJ databases">
        <title>Draft genome sequence of Paenibacillus sp. dW9.</title>
        <authorList>
            <person name="Choi E.-W."/>
            <person name="Kim D.-U."/>
        </authorList>
    </citation>
    <scope>NUCLEOTIDE SEQUENCE [LARGE SCALE GENOMIC DNA]</scope>
    <source>
        <strain evidence="3">dW9</strain>
    </source>
</reference>
<organism evidence="2 3">
    <name type="scientific">Paenibacillus gyeongsangnamensis</name>
    <dbReference type="NCBI Taxonomy" id="3388067"/>
    <lineage>
        <taxon>Bacteria</taxon>
        <taxon>Bacillati</taxon>
        <taxon>Bacillota</taxon>
        <taxon>Bacilli</taxon>
        <taxon>Bacillales</taxon>
        <taxon>Paenibacillaceae</taxon>
        <taxon>Paenibacillus</taxon>
    </lineage>
</organism>
<proteinExistence type="predicted"/>
<accession>A0ABT4Q5I2</accession>
<evidence type="ECO:0000259" key="1">
    <source>
        <dbReference type="PROSITE" id="PS51186"/>
    </source>
</evidence>